<evidence type="ECO:0000256" key="4">
    <source>
        <dbReference type="ARBA" id="ARBA00023163"/>
    </source>
</evidence>
<dbReference type="Gene3D" id="1.10.10.10">
    <property type="entry name" value="Winged helix-like DNA-binding domain superfamily/Winged helix DNA-binding domain"/>
    <property type="match status" value="1"/>
</dbReference>
<dbReference type="Proteomes" id="UP000265431">
    <property type="component" value="Unassembled WGS sequence"/>
</dbReference>
<dbReference type="Pfam" id="PF00126">
    <property type="entry name" value="HTH_1"/>
    <property type="match status" value="1"/>
</dbReference>
<name>A0A399QWM0_9PROT</name>
<gene>
    <name evidence="6" type="ORF">D1224_03360</name>
</gene>
<dbReference type="OrthoDB" id="9787460at2"/>
<keyword evidence="4" id="KW-0804">Transcription</keyword>
<dbReference type="InterPro" id="IPR000847">
    <property type="entry name" value="LysR_HTH_N"/>
</dbReference>
<dbReference type="InterPro" id="IPR058163">
    <property type="entry name" value="LysR-type_TF_proteobact-type"/>
</dbReference>
<dbReference type="SUPFAM" id="SSF46785">
    <property type="entry name" value="Winged helix' DNA-binding domain"/>
    <property type="match status" value="1"/>
</dbReference>
<evidence type="ECO:0000256" key="3">
    <source>
        <dbReference type="ARBA" id="ARBA00023125"/>
    </source>
</evidence>
<evidence type="ECO:0000259" key="5">
    <source>
        <dbReference type="PROSITE" id="PS50931"/>
    </source>
</evidence>
<organism evidence="6 7">
    <name type="scientific">Henriciella barbarensis</name>
    <dbReference type="NCBI Taxonomy" id="86342"/>
    <lineage>
        <taxon>Bacteria</taxon>
        <taxon>Pseudomonadati</taxon>
        <taxon>Pseudomonadota</taxon>
        <taxon>Alphaproteobacteria</taxon>
        <taxon>Hyphomonadales</taxon>
        <taxon>Hyphomonadaceae</taxon>
        <taxon>Henriciella</taxon>
    </lineage>
</organism>
<comment type="caution">
    <text evidence="6">The sequence shown here is derived from an EMBL/GenBank/DDBJ whole genome shotgun (WGS) entry which is preliminary data.</text>
</comment>
<dbReference type="SUPFAM" id="SSF53850">
    <property type="entry name" value="Periplasmic binding protein-like II"/>
    <property type="match status" value="1"/>
</dbReference>
<keyword evidence="7" id="KW-1185">Reference proteome</keyword>
<feature type="domain" description="HTH lysR-type" evidence="5">
    <location>
        <begin position="1"/>
        <end position="58"/>
    </location>
</feature>
<evidence type="ECO:0000256" key="2">
    <source>
        <dbReference type="ARBA" id="ARBA00023015"/>
    </source>
</evidence>
<evidence type="ECO:0000256" key="1">
    <source>
        <dbReference type="ARBA" id="ARBA00009437"/>
    </source>
</evidence>
<dbReference type="InterPro" id="IPR036388">
    <property type="entry name" value="WH-like_DNA-bd_sf"/>
</dbReference>
<dbReference type="AlphaFoldDB" id="A0A399QWM0"/>
<dbReference type="Pfam" id="PF03466">
    <property type="entry name" value="LysR_substrate"/>
    <property type="match status" value="1"/>
</dbReference>
<evidence type="ECO:0000313" key="6">
    <source>
        <dbReference type="EMBL" id="RIJ23328.1"/>
    </source>
</evidence>
<dbReference type="Gene3D" id="3.40.190.290">
    <property type="match status" value="1"/>
</dbReference>
<dbReference type="RefSeq" id="WP_119378517.1">
    <property type="nucleotide sequence ID" value="NZ_QWGB01000005.1"/>
</dbReference>
<dbReference type="InterPro" id="IPR036390">
    <property type="entry name" value="WH_DNA-bd_sf"/>
</dbReference>
<dbReference type="GO" id="GO:0003700">
    <property type="term" value="F:DNA-binding transcription factor activity"/>
    <property type="evidence" value="ECO:0007669"/>
    <property type="project" value="InterPro"/>
</dbReference>
<comment type="similarity">
    <text evidence="1">Belongs to the LysR transcriptional regulatory family.</text>
</comment>
<keyword evidence="2" id="KW-0805">Transcription regulation</keyword>
<keyword evidence="3" id="KW-0238">DNA-binding</keyword>
<dbReference type="EMBL" id="QWGB01000005">
    <property type="protein sequence ID" value="RIJ23328.1"/>
    <property type="molecule type" value="Genomic_DNA"/>
</dbReference>
<accession>A0A399QWM0</accession>
<reference evidence="6 7" key="1">
    <citation type="submission" date="2018-08" db="EMBL/GenBank/DDBJ databases">
        <title>Henriciella mobilis sp. nov., isolated from seawater.</title>
        <authorList>
            <person name="Cheng H."/>
            <person name="Wu Y.-H."/>
            <person name="Xu X.-W."/>
            <person name="Guo L.-L."/>
        </authorList>
    </citation>
    <scope>NUCLEOTIDE SEQUENCE [LARGE SCALE GENOMIC DNA]</scope>
    <source>
        <strain evidence="6 7">CCUG66934</strain>
    </source>
</reference>
<dbReference type="InterPro" id="IPR005119">
    <property type="entry name" value="LysR_subst-bd"/>
</dbReference>
<dbReference type="PROSITE" id="PS50931">
    <property type="entry name" value="HTH_LYSR"/>
    <property type="match status" value="1"/>
</dbReference>
<dbReference type="PANTHER" id="PTHR30537">
    <property type="entry name" value="HTH-TYPE TRANSCRIPTIONAL REGULATOR"/>
    <property type="match status" value="1"/>
</dbReference>
<dbReference type="PANTHER" id="PTHR30537:SF3">
    <property type="entry name" value="TRANSCRIPTIONAL REGULATORY PROTEIN"/>
    <property type="match status" value="1"/>
</dbReference>
<dbReference type="GO" id="GO:0043565">
    <property type="term" value="F:sequence-specific DNA binding"/>
    <property type="evidence" value="ECO:0007669"/>
    <property type="project" value="TreeGrafter"/>
</dbReference>
<dbReference type="GO" id="GO:0006351">
    <property type="term" value="P:DNA-templated transcription"/>
    <property type="evidence" value="ECO:0007669"/>
    <property type="project" value="TreeGrafter"/>
</dbReference>
<evidence type="ECO:0000313" key="7">
    <source>
        <dbReference type="Proteomes" id="UP000265431"/>
    </source>
</evidence>
<proteinExistence type="inferred from homology"/>
<sequence length="298" mass="32723">MNWDDLKLLLEISRHAKLSDAAARTGLDATTVGRRLRRLEADLGLSLFERTRRGHILTAAGEAIVAKAEAIEQSALEISAQADIGGTEASGRVRLGVTEGLGNALIAPALAGFRNRYPSIALDLIAMSGFASVPKREADMAVMLARPTSGRLKVRKLSDYALHLFASRDYLSRWGVPQTPGDLSRHTLIGYVDDLIYSPQLRYHAEIAPDLTLHFCSPSIIAQLQMARAGLGIAVLPNFMAARDVALRPVLQDQVRVERSFWLTTHEDLAPLARIRALSEFLAELFDTHRDIVLPGMR</sequence>
<protein>
    <submittedName>
        <fullName evidence="6">LysR family transcriptional regulator</fullName>
    </submittedName>
</protein>